<comment type="caution">
    <text evidence="1">The sequence shown here is derived from an EMBL/GenBank/DDBJ whole genome shotgun (WGS) entry which is preliminary data.</text>
</comment>
<dbReference type="NCBIfam" id="TIGR02996">
    <property type="entry name" value="rpt_mate_G_obs"/>
    <property type="match status" value="1"/>
</dbReference>
<evidence type="ECO:0000313" key="1">
    <source>
        <dbReference type="EMBL" id="EDM76777.1"/>
    </source>
</evidence>
<gene>
    <name evidence="1" type="ORF">PPSIR1_18787</name>
</gene>
<dbReference type="AlphaFoldDB" id="A6GBH3"/>
<proteinExistence type="predicted"/>
<organism evidence="1 2">
    <name type="scientific">Plesiocystis pacifica SIR-1</name>
    <dbReference type="NCBI Taxonomy" id="391625"/>
    <lineage>
        <taxon>Bacteria</taxon>
        <taxon>Pseudomonadati</taxon>
        <taxon>Myxococcota</taxon>
        <taxon>Polyangia</taxon>
        <taxon>Nannocystales</taxon>
        <taxon>Nannocystaceae</taxon>
        <taxon>Plesiocystis</taxon>
    </lineage>
</organism>
<dbReference type="EMBL" id="ABCS01000058">
    <property type="protein sequence ID" value="EDM76777.1"/>
    <property type="molecule type" value="Genomic_DNA"/>
</dbReference>
<evidence type="ECO:0000313" key="2">
    <source>
        <dbReference type="Proteomes" id="UP000005801"/>
    </source>
</evidence>
<sequence>MGGSEDLGELLARWREQRDPALADAIDLIGASARGRAQSEARSALASGSVAQRVAAWTELAQAPAPELVGELLRAFPIGTIEQGMTQLERLAELDDPRVATRLVTSLEDPPYRSPAALEFWQRSVAVVEALRDPRAIGWFPHYAKLVQTEFAPPMGRLVERELKAATKRVKKRLAKLAEASPANLELLAKTRAAHRADANEQELLAGVHAAPEDDAPRLVYADYASAIGDPRGEFIALQFAHAQGRGSRASNKREKELLSAHALEWLGPLAPVVNKTGLEYRRGFPDTVVFRPNNRGQVEKLVGHPAWSTVRVIHMESCWPYQEVADAMVLSPAFRSLRELRGFSSPELLVAVTQSETPRPWTRLEFDQLNMQPSVGWSINSGYTRMPPEGPKFPPRLQAALSINRGLPQLRELELRWLLRVDAKFMRWLFFGPLGMQLERFDTQVGTVFLPTYMRELAEHPLAVFSTLDEERNATYTLTRGDSGAFDQLHVAFRRTNRSPYDATPLPSSWELLMTMLGSLRRGELARLELRWSKKYAPTAEQLEALATWAGANPEVELAHPGR</sequence>
<protein>
    <submittedName>
        <fullName evidence="1">Uncharacterized protein</fullName>
    </submittedName>
</protein>
<dbReference type="OrthoDB" id="5379484at2"/>
<dbReference type="InterPro" id="IPR014338">
    <property type="entry name" value="CHP02996_rpt-companion-dom"/>
</dbReference>
<accession>A6GBH3</accession>
<dbReference type="RefSeq" id="WP_006974064.1">
    <property type="nucleotide sequence ID" value="NZ_ABCS01000058.1"/>
</dbReference>
<name>A6GBH3_9BACT</name>
<reference evidence="1 2" key="1">
    <citation type="submission" date="2007-06" db="EMBL/GenBank/DDBJ databases">
        <authorList>
            <person name="Shimkets L."/>
            <person name="Ferriera S."/>
            <person name="Johnson J."/>
            <person name="Kravitz S."/>
            <person name="Beeson K."/>
            <person name="Sutton G."/>
            <person name="Rogers Y.-H."/>
            <person name="Friedman R."/>
            <person name="Frazier M."/>
            <person name="Venter J.C."/>
        </authorList>
    </citation>
    <scope>NUCLEOTIDE SEQUENCE [LARGE SCALE GENOMIC DNA]</scope>
    <source>
        <strain evidence="1 2">SIR-1</strain>
    </source>
</reference>
<dbReference type="Proteomes" id="UP000005801">
    <property type="component" value="Unassembled WGS sequence"/>
</dbReference>
<keyword evidence="2" id="KW-1185">Reference proteome</keyword>